<protein>
    <submittedName>
        <fullName evidence="1">Uncharacterized protein</fullName>
    </submittedName>
</protein>
<proteinExistence type="predicted"/>
<evidence type="ECO:0000313" key="1">
    <source>
        <dbReference type="EMBL" id="WUV29559.1"/>
    </source>
</evidence>
<reference evidence="1" key="1">
    <citation type="submission" date="2024-01" db="EMBL/GenBank/DDBJ databases">
        <title>Isolation and characterization of novel bacteriophages targeting carbapenem-resistant Acinetobacter baumannii.</title>
        <authorList>
            <person name="Kim J."/>
            <person name="Kim S."/>
            <person name="Choi Y.-J."/>
            <person name="Shin M."/>
        </authorList>
    </citation>
    <scope>NUCLEOTIDE SEQUENCE</scope>
</reference>
<name>A0AB38ZCV6_9CAUD</name>
<accession>A0AB38ZCV6</accession>
<sequence length="50" mass="6008">MIKFFKQLFCKHYYQVTKDNDSYTARMLNDMGYYSKESTCILCNKKVGHD</sequence>
<dbReference type="EMBL" id="PP174317">
    <property type="protein sequence ID" value="WUV29559.1"/>
    <property type="molecule type" value="Genomic_DNA"/>
</dbReference>
<organism evidence="1">
    <name type="scientific">Acinetobacter phage vB_AbaSt_W16</name>
    <dbReference type="NCBI Taxonomy" id="3116434"/>
    <lineage>
        <taxon>Viruses</taxon>
        <taxon>Duplodnaviria</taxon>
        <taxon>Heunggongvirae</taxon>
        <taxon>Uroviricota</taxon>
        <taxon>Caudoviricetes</taxon>
    </lineage>
</organism>